<keyword evidence="7" id="KW-1185">Reference proteome</keyword>
<feature type="compositionally biased region" description="Basic and acidic residues" evidence="4">
    <location>
        <begin position="1421"/>
        <end position="1435"/>
    </location>
</feature>
<dbReference type="EMBL" id="JAVHNS010000017">
    <property type="protein sequence ID" value="KAK6332593.1"/>
    <property type="molecule type" value="Genomic_DNA"/>
</dbReference>
<feature type="compositionally biased region" description="Basic and acidic residues" evidence="4">
    <location>
        <begin position="429"/>
        <end position="455"/>
    </location>
</feature>
<feature type="region of interest" description="Disordered" evidence="4">
    <location>
        <begin position="1"/>
        <end position="27"/>
    </location>
</feature>
<feature type="compositionally biased region" description="Basic and acidic residues" evidence="4">
    <location>
        <begin position="1185"/>
        <end position="1196"/>
    </location>
</feature>
<feature type="region of interest" description="Disordered" evidence="4">
    <location>
        <begin position="982"/>
        <end position="1033"/>
    </location>
</feature>
<dbReference type="GO" id="GO:0033314">
    <property type="term" value="P:mitotic DNA replication checkpoint signaling"/>
    <property type="evidence" value="ECO:0007669"/>
    <property type="project" value="TreeGrafter"/>
</dbReference>
<feature type="compositionally biased region" description="Acidic residues" evidence="4">
    <location>
        <begin position="721"/>
        <end position="731"/>
    </location>
</feature>
<accession>A0AAV9U3G0</accession>
<feature type="compositionally biased region" description="Basic residues" evidence="4">
    <location>
        <begin position="142"/>
        <end position="152"/>
    </location>
</feature>
<feature type="compositionally biased region" description="Acidic residues" evidence="4">
    <location>
        <begin position="620"/>
        <end position="640"/>
    </location>
</feature>
<feature type="region of interest" description="Disordered" evidence="4">
    <location>
        <begin position="1184"/>
        <end position="1276"/>
    </location>
</feature>
<feature type="region of interest" description="Disordered" evidence="4">
    <location>
        <begin position="1387"/>
        <end position="1446"/>
    </location>
</feature>
<evidence type="ECO:0000259" key="5">
    <source>
        <dbReference type="Pfam" id="PF09444"/>
    </source>
</evidence>
<feature type="compositionally biased region" description="Polar residues" evidence="4">
    <location>
        <begin position="1236"/>
        <end position="1253"/>
    </location>
</feature>
<feature type="region of interest" description="Disordered" evidence="4">
    <location>
        <begin position="348"/>
        <end position="516"/>
    </location>
</feature>
<gene>
    <name evidence="6" type="ORF">TWF730_004253</name>
</gene>
<dbReference type="GO" id="GO:0010997">
    <property type="term" value="F:anaphase-promoting complex binding"/>
    <property type="evidence" value="ECO:0007669"/>
    <property type="project" value="TreeGrafter"/>
</dbReference>
<reference evidence="6 7" key="1">
    <citation type="submission" date="2019-10" db="EMBL/GenBank/DDBJ databases">
        <authorList>
            <person name="Palmer J.M."/>
        </authorList>
    </citation>
    <scope>NUCLEOTIDE SEQUENCE [LARGE SCALE GENOMIC DNA]</scope>
    <source>
        <strain evidence="6 7">TWF730</strain>
    </source>
</reference>
<feature type="compositionally biased region" description="Basic residues" evidence="4">
    <location>
        <begin position="992"/>
        <end position="1002"/>
    </location>
</feature>
<organism evidence="6 7">
    <name type="scientific">Orbilia blumenaviensis</name>
    <dbReference type="NCBI Taxonomy" id="1796055"/>
    <lineage>
        <taxon>Eukaryota</taxon>
        <taxon>Fungi</taxon>
        <taxon>Dikarya</taxon>
        <taxon>Ascomycota</taxon>
        <taxon>Pezizomycotina</taxon>
        <taxon>Orbiliomycetes</taxon>
        <taxon>Orbiliales</taxon>
        <taxon>Orbiliaceae</taxon>
        <taxon>Orbilia</taxon>
    </lineage>
</organism>
<evidence type="ECO:0000256" key="4">
    <source>
        <dbReference type="SAM" id="MobiDB-lite"/>
    </source>
</evidence>
<proteinExistence type="predicted"/>
<feature type="compositionally biased region" description="Acidic residues" evidence="4">
    <location>
        <begin position="488"/>
        <end position="497"/>
    </location>
</feature>
<feature type="region of interest" description="Disordered" evidence="4">
    <location>
        <begin position="250"/>
        <end position="309"/>
    </location>
</feature>
<keyword evidence="2" id="KW-0597">Phosphoprotein</keyword>
<dbReference type="GO" id="GO:0007095">
    <property type="term" value="P:mitotic G2 DNA damage checkpoint signaling"/>
    <property type="evidence" value="ECO:0007669"/>
    <property type="project" value="TreeGrafter"/>
</dbReference>
<feature type="region of interest" description="Disordered" evidence="4">
    <location>
        <begin position="1051"/>
        <end position="1081"/>
    </location>
</feature>
<feature type="region of interest" description="Disordered" evidence="4">
    <location>
        <begin position="595"/>
        <end position="746"/>
    </location>
</feature>
<feature type="compositionally biased region" description="Polar residues" evidence="4">
    <location>
        <begin position="1"/>
        <end position="20"/>
    </location>
</feature>
<comment type="subcellular location">
    <subcellularLocation>
        <location evidence="1">Nucleus</location>
    </subcellularLocation>
</comment>
<feature type="domain" description="DNA replication checkpoint mediator MRC1" evidence="5">
    <location>
        <begin position="1046"/>
        <end position="1185"/>
    </location>
</feature>
<dbReference type="InterPro" id="IPR018564">
    <property type="entry name" value="Repl_chkpnt_MRC1_dom"/>
</dbReference>
<dbReference type="PANTHER" id="PTHR14396:SF10">
    <property type="entry name" value="CLASPIN"/>
    <property type="match status" value="1"/>
</dbReference>
<feature type="compositionally biased region" description="Low complexity" evidence="4">
    <location>
        <begin position="52"/>
        <end position="66"/>
    </location>
</feature>
<feature type="compositionally biased region" description="Low complexity" evidence="4">
    <location>
        <begin position="154"/>
        <end position="165"/>
    </location>
</feature>
<comment type="caution">
    <text evidence="6">The sequence shown here is derived from an EMBL/GenBank/DDBJ whole genome shotgun (WGS) entry which is preliminary data.</text>
</comment>
<feature type="compositionally biased region" description="Acidic residues" evidence="4">
    <location>
        <begin position="125"/>
        <end position="135"/>
    </location>
</feature>
<dbReference type="Proteomes" id="UP001373714">
    <property type="component" value="Unassembled WGS sequence"/>
</dbReference>
<keyword evidence="3" id="KW-0539">Nucleus</keyword>
<evidence type="ECO:0000256" key="2">
    <source>
        <dbReference type="ARBA" id="ARBA00022553"/>
    </source>
</evidence>
<feature type="compositionally biased region" description="Basic and acidic residues" evidence="4">
    <location>
        <begin position="1003"/>
        <end position="1013"/>
    </location>
</feature>
<name>A0AAV9U3G0_9PEZI</name>
<feature type="compositionally biased region" description="Basic and acidic residues" evidence="4">
    <location>
        <begin position="595"/>
        <end position="611"/>
    </location>
</feature>
<sequence length="1446" mass="159528">MSSPTPSLSSREYRSPSPSHSPKLDFALTPRSKVKALLAGFSDDSDDEPVVKRATTSSTTRKSAVALDDEEEDEDVPVSRSRPRATKIVGSDDEDVEMADADAPNSKTSAVDRVRQQLSRKEGTPESDPEQDDGDRETTPKPARRRMLKKKSPTIESPPISPIHISESESLDFNTVDIIAKPKKQKATKGKGKALDKTKKKSKKSKKLAGVGGGSGSELPHGSDSDNASLGSLDEDEVAFVAESKLQQLVNQKRKVNKQKEDEEEAKRQARLERSDQIRDADLMLSDGSGGEAGKKQRKKPAARKASKKALFEMRAETQRLARNQEFDLEPSNKVVHKVSDLWAMFGLKDPNAKPEPAKPEPLLPEPSSSIPITSEVERSSPPTTLGTSPAAKLDNETTKLEPLIENDLVIRDEEDFPTLEELMAEARAPNKEEPVKKQGGKTAEKDVDMLDLPKGKKLGFASLPRSKSNSKRKPFVELVVPATSSQDPDDDSDDLEILPPKPTKPVTKSDPLKDLKRLANQGVDHAKLRGRYAKGPVRDPNWQEDLIRKAKEQIKADEAEKREMFRQQGIYMPTQEEVIKDAMFTEDLVEKARKEALDQKDRERREEAHRRGIKLADLSDSDDEDYKESGSDEDEDGEEGVAFSGSESEEEEEEELVSADEEMGEPLLEDDTGSPTSAQRSSSPVRLSNMREMADSDDELALDDAVAISQLRRRGRAVVDDDDDEEDEDGDRTITQIPSMETPKKMVSFKSAGLPLGLTQMFNSSMASDSPSPVKDQAKIFGGFGNQAPVLGLTQMFDSQAGDSQEDSQPANPFAAIKTDAMGLTQMFNSQADSQSSPVKANPFGAAKANAPVLGLTQMFESSMAEGTAGSRMDMLRADAPEDLNISQIPLDMNTRSSPKLSTQDSLLDLSYSQSQIEYEPESLLGDGLAISTQMSYVPEPDMGFQYNPKDAPPRFRESSQATVISEYHRGVMQSGLTEATVLLSPEPSMPRKKKGRLVRKNKGDGSEKGESHDEDAEDAPKEQNDAFSLLGKKARKPVEVYDKKASKAKNMFQEAAEESEDEYAGLGGGSEDEETDEEALAEMEDMIDNETKDEDDGAHAELDLKRAVAEDEKMIQKVMKDVKNKKLGRRGGYDLDDDSEDEARDRMIRRQKKNEAERRRILMQDEKIAKLDHNPKRQAFLKTIEHSKGERNFLDDEGEDDDIDFAVHEDSQTPAEEPESIVQVPDSQLAGAESISTNQSVIEVPDSQQMVAETPEGHKIGNPRRTGPSKKRKQHAQLLVQRTVSSLLDDGTDKYQIDGASDTDSDLEMETYEEISKRRKVNFIDRVAVKRSGTTTSETAKLAYHQGNTDPTGQFRLPLLRRTTTNDVSETTTVAPKAAFAETTTKMSRGKAGGASINFQAREATRQKNLEKATNSSGRRREEKKVMGARRADAANVFNAGGFS</sequence>
<feature type="compositionally biased region" description="Polar residues" evidence="4">
    <location>
        <begin position="674"/>
        <end position="687"/>
    </location>
</feature>
<evidence type="ECO:0000256" key="1">
    <source>
        <dbReference type="ARBA" id="ARBA00004123"/>
    </source>
</evidence>
<feature type="compositionally biased region" description="Acidic residues" evidence="4">
    <location>
        <begin position="1197"/>
        <end position="1206"/>
    </location>
</feature>
<feature type="compositionally biased region" description="Basic residues" evidence="4">
    <location>
        <begin position="181"/>
        <end position="207"/>
    </location>
</feature>
<feature type="compositionally biased region" description="Acidic residues" evidence="4">
    <location>
        <begin position="1072"/>
        <end position="1081"/>
    </location>
</feature>
<evidence type="ECO:0000313" key="6">
    <source>
        <dbReference type="EMBL" id="KAK6332593.1"/>
    </source>
</evidence>
<feature type="compositionally biased region" description="Basic and acidic residues" evidence="4">
    <location>
        <begin position="258"/>
        <end position="282"/>
    </location>
</feature>
<dbReference type="GO" id="GO:0005634">
    <property type="term" value="C:nucleus"/>
    <property type="evidence" value="ECO:0007669"/>
    <property type="project" value="UniProtKB-SubCell"/>
</dbReference>
<feature type="compositionally biased region" description="Basic and acidic residues" evidence="4">
    <location>
        <begin position="110"/>
        <end position="124"/>
    </location>
</feature>
<feature type="compositionally biased region" description="Acidic residues" evidence="4">
    <location>
        <begin position="648"/>
        <end position="673"/>
    </location>
</feature>
<feature type="compositionally biased region" description="Acidic residues" evidence="4">
    <location>
        <begin position="91"/>
        <end position="100"/>
    </location>
</feature>
<dbReference type="InterPro" id="IPR024146">
    <property type="entry name" value="Claspin"/>
</dbReference>
<feature type="region of interest" description="Disordered" evidence="4">
    <location>
        <begin position="1129"/>
        <end position="1161"/>
    </location>
</feature>
<feature type="compositionally biased region" description="Basic and acidic residues" evidence="4">
    <location>
        <begin position="1145"/>
        <end position="1161"/>
    </location>
</feature>
<dbReference type="PANTHER" id="PTHR14396">
    <property type="entry name" value="CLASPIN"/>
    <property type="match status" value="1"/>
</dbReference>
<feature type="compositionally biased region" description="Acidic residues" evidence="4">
    <location>
        <begin position="67"/>
        <end position="76"/>
    </location>
</feature>
<protein>
    <recommendedName>
        <fullName evidence="5">DNA replication checkpoint mediator MRC1 domain-containing protein</fullName>
    </recommendedName>
</protein>
<evidence type="ECO:0000313" key="7">
    <source>
        <dbReference type="Proteomes" id="UP001373714"/>
    </source>
</evidence>
<dbReference type="Pfam" id="PF09444">
    <property type="entry name" value="MRC1"/>
    <property type="match status" value="1"/>
</dbReference>
<feature type="region of interest" description="Disordered" evidence="4">
    <location>
        <begin position="39"/>
        <end position="231"/>
    </location>
</feature>
<evidence type="ECO:0000256" key="3">
    <source>
        <dbReference type="ARBA" id="ARBA00023242"/>
    </source>
</evidence>
<feature type="compositionally biased region" description="Basic residues" evidence="4">
    <location>
        <begin position="296"/>
        <end position="308"/>
    </location>
</feature>